<sequence length="376" mass="41755">MKVISVFKNKKIALAAVAAVAALIIAASLVLASCGTAGDPPTVDETYMSGHDTAPDFEAYYSAQVAEVLASDTLDDATKAAYLWVLAGYNHGRAERFVYFQNKLGETDLGSKGKGKLDYQQYHKELRANDAENFGGGKYHYTIKHVYDSNLPEIYAMSLEDAQIRFVANVEGLNGLYRFKLNGDGDEVTKFTGKYLFGEEILSTQWQTGRDWGKEEKVYGAYRIVENNKSLGEVMAALENDIQTCEMGDRQVMGNINTLGEGVVESATITPSSDGSYYTIVMTLDLDALNADPRSIEFLEDDNSASNMKWNKCNVTFEMWKTGLFKSYSIEENWSGHIVIYDGAAEVSNKVFYSYTEEDCSMDKEIAFLKEFDAAL</sequence>
<accession>A0A9D1MLM5</accession>
<reference evidence="2" key="2">
    <citation type="journal article" date="2021" name="PeerJ">
        <title>Extensive microbial diversity within the chicken gut microbiome revealed by metagenomics and culture.</title>
        <authorList>
            <person name="Gilroy R."/>
            <person name="Ravi A."/>
            <person name="Getino M."/>
            <person name="Pursley I."/>
            <person name="Horton D.L."/>
            <person name="Alikhan N.F."/>
            <person name="Baker D."/>
            <person name="Gharbi K."/>
            <person name="Hall N."/>
            <person name="Watson M."/>
            <person name="Adriaenssens E.M."/>
            <person name="Foster-Nyarko E."/>
            <person name="Jarju S."/>
            <person name="Secka A."/>
            <person name="Antonio M."/>
            <person name="Oren A."/>
            <person name="Chaudhuri R.R."/>
            <person name="La Ragione R."/>
            <person name="Hildebrand F."/>
            <person name="Pallen M.J."/>
        </authorList>
    </citation>
    <scope>NUCLEOTIDE SEQUENCE</scope>
    <source>
        <strain evidence="2">9366</strain>
    </source>
</reference>
<dbReference type="AlphaFoldDB" id="A0A9D1MLM5"/>
<dbReference type="EMBL" id="DVNJ01000018">
    <property type="protein sequence ID" value="HIU62803.1"/>
    <property type="molecule type" value="Genomic_DNA"/>
</dbReference>
<dbReference type="PROSITE" id="PS51257">
    <property type="entry name" value="PROKAR_LIPOPROTEIN"/>
    <property type="match status" value="1"/>
</dbReference>
<feature type="signal peptide" evidence="1">
    <location>
        <begin position="1"/>
        <end position="32"/>
    </location>
</feature>
<gene>
    <name evidence="2" type="ORF">IAB07_03425</name>
</gene>
<protein>
    <submittedName>
        <fullName evidence="2">Uncharacterized protein</fullName>
    </submittedName>
</protein>
<evidence type="ECO:0000313" key="2">
    <source>
        <dbReference type="EMBL" id="HIU62803.1"/>
    </source>
</evidence>
<feature type="chain" id="PRO_5038513844" evidence="1">
    <location>
        <begin position="33"/>
        <end position="376"/>
    </location>
</feature>
<evidence type="ECO:0000313" key="3">
    <source>
        <dbReference type="Proteomes" id="UP000824145"/>
    </source>
</evidence>
<comment type="caution">
    <text evidence="2">The sequence shown here is derived from an EMBL/GenBank/DDBJ whole genome shotgun (WGS) entry which is preliminary data.</text>
</comment>
<dbReference type="Proteomes" id="UP000824145">
    <property type="component" value="Unassembled WGS sequence"/>
</dbReference>
<keyword evidence="1" id="KW-0732">Signal</keyword>
<organism evidence="2 3">
    <name type="scientific">Candidatus Caccalectryoclostridium excrementigallinarum</name>
    <dbReference type="NCBI Taxonomy" id="2840710"/>
    <lineage>
        <taxon>Bacteria</taxon>
        <taxon>Bacillati</taxon>
        <taxon>Bacillota</taxon>
        <taxon>Clostridia</taxon>
        <taxon>Christensenellales</taxon>
        <taxon>Christensenellaceae</taxon>
        <taxon>Christensenellaceae incertae sedis</taxon>
        <taxon>Candidatus Caccalectryoclostridium</taxon>
    </lineage>
</organism>
<reference evidence="2" key="1">
    <citation type="submission" date="2020-10" db="EMBL/GenBank/DDBJ databases">
        <authorList>
            <person name="Gilroy R."/>
        </authorList>
    </citation>
    <scope>NUCLEOTIDE SEQUENCE</scope>
    <source>
        <strain evidence="2">9366</strain>
    </source>
</reference>
<name>A0A9D1MLM5_9FIRM</name>
<proteinExistence type="predicted"/>
<evidence type="ECO:0000256" key="1">
    <source>
        <dbReference type="SAM" id="SignalP"/>
    </source>
</evidence>